<reference evidence="2" key="1">
    <citation type="journal article" date="2019" name="Int. J. Syst. Evol. Microbiol.">
        <title>The Global Catalogue of Microorganisms (GCM) 10K type strain sequencing project: providing services to taxonomists for standard genome sequencing and annotation.</title>
        <authorList>
            <consortium name="The Broad Institute Genomics Platform"/>
            <consortium name="The Broad Institute Genome Sequencing Center for Infectious Disease"/>
            <person name="Wu L."/>
            <person name="Ma J."/>
        </authorList>
    </citation>
    <scope>NUCLEOTIDE SEQUENCE [LARGE SCALE GENOMIC DNA]</scope>
    <source>
        <strain evidence="2">KCTC 33676</strain>
    </source>
</reference>
<evidence type="ECO:0000313" key="1">
    <source>
        <dbReference type="EMBL" id="MFD2673246.1"/>
    </source>
</evidence>
<gene>
    <name evidence="1" type="ORF">ACFSUC_16860</name>
</gene>
<evidence type="ECO:0000313" key="2">
    <source>
        <dbReference type="Proteomes" id="UP001597497"/>
    </source>
</evidence>
<accession>A0ABW5RDU5</accession>
<evidence type="ECO:0008006" key="3">
    <source>
        <dbReference type="Google" id="ProtNLM"/>
    </source>
</evidence>
<comment type="caution">
    <text evidence="1">The sequence shown here is derived from an EMBL/GenBank/DDBJ whole genome shotgun (WGS) entry which is preliminary data.</text>
</comment>
<sequence>MTIIVKHLPTREHYVLIGTGYGLSQSQMPSVLGGSLFPYEEKNEYPLAAVCDSEGVMSWKLTEELRVVSVDQVSPKEALHAFLHTTSEAAADGAKQRQFGVHAAAGMNEVMRTDETGLTGETLGTGETVQLEHCPGCLTAVQPTERVCPSCELVLIVEKSEENIHESSGM</sequence>
<dbReference type="RefSeq" id="WP_379930808.1">
    <property type="nucleotide sequence ID" value="NZ_JBHUMM010000043.1"/>
</dbReference>
<dbReference type="EMBL" id="JBHUMM010000043">
    <property type="protein sequence ID" value="MFD2673246.1"/>
    <property type="molecule type" value="Genomic_DNA"/>
</dbReference>
<protein>
    <recommendedName>
        <fullName evidence="3">Zinc ribbon domain-containing protein</fullName>
    </recommendedName>
</protein>
<name>A0ABW5RDU5_9BACL</name>
<keyword evidence="2" id="KW-1185">Reference proteome</keyword>
<organism evidence="1 2">
    <name type="scientific">Marinicrinis sediminis</name>
    <dbReference type="NCBI Taxonomy" id="1652465"/>
    <lineage>
        <taxon>Bacteria</taxon>
        <taxon>Bacillati</taxon>
        <taxon>Bacillota</taxon>
        <taxon>Bacilli</taxon>
        <taxon>Bacillales</taxon>
        <taxon>Paenibacillaceae</taxon>
    </lineage>
</organism>
<dbReference type="Proteomes" id="UP001597497">
    <property type="component" value="Unassembled WGS sequence"/>
</dbReference>
<proteinExistence type="predicted"/>